<reference evidence="3" key="1">
    <citation type="journal article" date="2014" name="Int. J. Syst. Evol. Microbiol.">
        <title>Complete genome sequence of Corynebacterium casei LMG S-19264T (=DSM 44701T), isolated from a smear-ripened cheese.</title>
        <authorList>
            <consortium name="US DOE Joint Genome Institute (JGI-PGF)"/>
            <person name="Walter F."/>
            <person name="Albersmeier A."/>
            <person name="Kalinowski J."/>
            <person name="Ruckert C."/>
        </authorList>
    </citation>
    <scope>NUCLEOTIDE SEQUENCE</scope>
    <source>
        <strain evidence="3">CGMCC 1.15343</strain>
    </source>
</reference>
<dbReference type="InterPro" id="IPR021255">
    <property type="entry name" value="DUF2807"/>
</dbReference>
<organism evidence="3 4">
    <name type="scientific">Pedobacter quisquiliarum</name>
    <dbReference type="NCBI Taxonomy" id="1834438"/>
    <lineage>
        <taxon>Bacteria</taxon>
        <taxon>Pseudomonadati</taxon>
        <taxon>Bacteroidota</taxon>
        <taxon>Sphingobacteriia</taxon>
        <taxon>Sphingobacteriales</taxon>
        <taxon>Sphingobacteriaceae</taxon>
        <taxon>Pedobacter</taxon>
    </lineage>
</organism>
<gene>
    <name evidence="3" type="ORF">GCM10011387_24620</name>
</gene>
<name>A0A916UEB7_9SPHI</name>
<sequence length="203" mass="21690">MKTLAKNLFAAALVAVVLTSSAMTTFATEPTPIVSKAIKAAGVDRIWVSGNVKIVLTQGDKEGIVAADNYDASKTSVVTNGKTLYVNSMEGNVVTLNITVKDLQRVEAYGDAEVVTSNNFEVKNLQLFLHHNAAAKIKTTTKSLYTVVKDDATLKLKGTADQSTMVTNSMKNVKMGDFASLNAESYSSEAIMNARQTAMNASK</sequence>
<dbReference type="Pfam" id="PF10988">
    <property type="entry name" value="DUF2807"/>
    <property type="match status" value="1"/>
</dbReference>
<feature type="signal peptide" evidence="1">
    <location>
        <begin position="1"/>
        <end position="27"/>
    </location>
</feature>
<dbReference type="Gene3D" id="2.160.20.120">
    <property type="match status" value="1"/>
</dbReference>
<evidence type="ECO:0000313" key="4">
    <source>
        <dbReference type="Proteomes" id="UP000651668"/>
    </source>
</evidence>
<dbReference type="RefSeq" id="WP_188627214.1">
    <property type="nucleotide sequence ID" value="NZ_BMIL01000008.1"/>
</dbReference>
<proteinExistence type="predicted"/>
<dbReference type="EMBL" id="BMIL01000008">
    <property type="protein sequence ID" value="GGC70285.1"/>
    <property type="molecule type" value="Genomic_DNA"/>
</dbReference>
<evidence type="ECO:0000256" key="1">
    <source>
        <dbReference type="SAM" id="SignalP"/>
    </source>
</evidence>
<keyword evidence="1" id="KW-0732">Signal</keyword>
<dbReference type="Proteomes" id="UP000651668">
    <property type="component" value="Unassembled WGS sequence"/>
</dbReference>
<keyword evidence="4" id="KW-1185">Reference proteome</keyword>
<feature type="chain" id="PRO_5037541091" description="Putative auto-transporter adhesin head GIN domain-containing protein" evidence="1">
    <location>
        <begin position="28"/>
        <end position="203"/>
    </location>
</feature>
<accession>A0A916UEB7</accession>
<comment type="caution">
    <text evidence="3">The sequence shown here is derived from an EMBL/GenBank/DDBJ whole genome shotgun (WGS) entry which is preliminary data.</text>
</comment>
<protein>
    <recommendedName>
        <fullName evidence="2">Putative auto-transporter adhesin head GIN domain-containing protein</fullName>
    </recommendedName>
</protein>
<feature type="domain" description="Putative auto-transporter adhesin head GIN" evidence="2">
    <location>
        <begin position="44"/>
        <end position="184"/>
    </location>
</feature>
<reference evidence="3" key="2">
    <citation type="submission" date="2020-09" db="EMBL/GenBank/DDBJ databases">
        <authorList>
            <person name="Sun Q."/>
            <person name="Zhou Y."/>
        </authorList>
    </citation>
    <scope>NUCLEOTIDE SEQUENCE</scope>
    <source>
        <strain evidence="3">CGMCC 1.15343</strain>
    </source>
</reference>
<evidence type="ECO:0000259" key="2">
    <source>
        <dbReference type="Pfam" id="PF10988"/>
    </source>
</evidence>
<evidence type="ECO:0000313" key="3">
    <source>
        <dbReference type="EMBL" id="GGC70285.1"/>
    </source>
</evidence>
<dbReference type="AlphaFoldDB" id="A0A916UEB7"/>